<comment type="function">
    <text evidence="1">Destroys radicals which are normally produced within the cells and which are toxic to biological systems.</text>
</comment>
<evidence type="ECO:0000256" key="6">
    <source>
        <dbReference type="ARBA" id="ARBA00023002"/>
    </source>
</evidence>
<organism evidence="10 11">
    <name type="scientific">Cutaneotrichosporon oleaginosum</name>
    <dbReference type="NCBI Taxonomy" id="879819"/>
    <lineage>
        <taxon>Eukaryota</taxon>
        <taxon>Fungi</taxon>
        <taxon>Dikarya</taxon>
        <taxon>Basidiomycota</taxon>
        <taxon>Agaricomycotina</taxon>
        <taxon>Tremellomycetes</taxon>
        <taxon>Trichosporonales</taxon>
        <taxon>Trichosporonaceae</taxon>
        <taxon>Cutaneotrichosporon</taxon>
    </lineage>
</organism>
<protein>
    <recommendedName>
        <fullName evidence="8">Peroxidase</fullName>
        <ecNumber evidence="8">1.11.1.-</ecNumber>
    </recommendedName>
</protein>
<accession>A0A0J0XF12</accession>
<dbReference type="RefSeq" id="XP_018276142.1">
    <property type="nucleotide sequence ID" value="XM_018424879.1"/>
</dbReference>
<dbReference type="InterPro" id="IPR002207">
    <property type="entry name" value="Peroxidase_I"/>
</dbReference>
<dbReference type="InterPro" id="IPR048661">
    <property type="entry name" value="CPL1-like"/>
</dbReference>
<keyword evidence="6 8" id="KW-0560">Oxidoreductase</keyword>
<evidence type="ECO:0000259" key="9">
    <source>
        <dbReference type="PROSITE" id="PS50873"/>
    </source>
</evidence>
<evidence type="ECO:0000256" key="8">
    <source>
        <dbReference type="RuleBase" id="RU363051"/>
    </source>
</evidence>
<dbReference type="AlphaFoldDB" id="A0A0J0XF12"/>
<keyword evidence="11" id="KW-1185">Reference proteome</keyword>
<dbReference type="OrthoDB" id="5985073at2759"/>
<gene>
    <name evidence="10" type="ORF">CC85DRAFT_293677</name>
</gene>
<dbReference type="PRINTS" id="PR00458">
    <property type="entry name" value="PEROXIDASE"/>
</dbReference>
<comment type="similarity">
    <text evidence="2">Belongs to the peroxidase family. Cytochrome c peroxidase subfamily.</text>
</comment>
<evidence type="ECO:0000256" key="1">
    <source>
        <dbReference type="ARBA" id="ARBA00003917"/>
    </source>
</evidence>
<keyword evidence="8" id="KW-0732">Signal</keyword>
<dbReference type="GO" id="GO:0020037">
    <property type="term" value="F:heme binding"/>
    <property type="evidence" value="ECO:0007669"/>
    <property type="project" value="UniProtKB-UniRule"/>
</dbReference>
<keyword evidence="4" id="KW-0349">Heme</keyword>
<dbReference type="SUPFAM" id="SSF48113">
    <property type="entry name" value="Heme-dependent peroxidases"/>
    <property type="match status" value="1"/>
</dbReference>
<evidence type="ECO:0000256" key="2">
    <source>
        <dbReference type="ARBA" id="ARBA00005997"/>
    </source>
</evidence>
<dbReference type="InterPro" id="IPR002016">
    <property type="entry name" value="Haem_peroxidase"/>
</dbReference>
<dbReference type="PANTHER" id="PTHR31356:SF53">
    <property type="entry name" value="HEME PEROXIDASE"/>
    <property type="match status" value="1"/>
</dbReference>
<dbReference type="Proteomes" id="UP000053611">
    <property type="component" value="Unassembled WGS sequence"/>
</dbReference>
<dbReference type="GO" id="GO:0034599">
    <property type="term" value="P:cellular response to oxidative stress"/>
    <property type="evidence" value="ECO:0007669"/>
    <property type="project" value="InterPro"/>
</dbReference>
<dbReference type="InterPro" id="IPR044831">
    <property type="entry name" value="Ccp1-like"/>
</dbReference>
<dbReference type="PANTHER" id="PTHR31356">
    <property type="entry name" value="THYLAKOID LUMENAL 29 KDA PROTEIN, CHLOROPLASTIC-RELATED"/>
    <property type="match status" value="1"/>
</dbReference>
<keyword evidence="5" id="KW-0479">Metal-binding</keyword>
<feature type="chain" id="PRO_5006986968" description="Peroxidase" evidence="8">
    <location>
        <begin position="22"/>
        <end position="621"/>
    </location>
</feature>
<dbReference type="GO" id="GO:0004601">
    <property type="term" value="F:peroxidase activity"/>
    <property type="evidence" value="ECO:0007669"/>
    <property type="project" value="UniProtKB-KW"/>
</dbReference>
<reference evidence="10 11" key="1">
    <citation type="submission" date="2015-03" db="EMBL/GenBank/DDBJ databases">
        <title>Genomics and transcriptomics of the oil-accumulating basidiomycete yeast T. oleaginosus allow insights into substrate utilization and the diverse evolutionary trajectories of mating systems in fungi.</title>
        <authorList>
            <consortium name="DOE Joint Genome Institute"/>
            <person name="Kourist R."/>
            <person name="Kracht O."/>
            <person name="Bracharz F."/>
            <person name="Lipzen A."/>
            <person name="Nolan M."/>
            <person name="Ohm R."/>
            <person name="Grigoriev I."/>
            <person name="Sun S."/>
            <person name="Heitman J."/>
            <person name="Bruck T."/>
            <person name="Nowrousian M."/>
        </authorList>
    </citation>
    <scope>NUCLEOTIDE SEQUENCE [LARGE SCALE GENOMIC DNA]</scope>
    <source>
        <strain evidence="10 11">IBC0246</strain>
    </source>
</reference>
<keyword evidence="3 8" id="KW-0575">Peroxidase</keyword>
<keyword evidence="7" id="KW-0408">Iron</keyword>
<dbReference type="Pfam" id="PF00141">
    <property type="entry name" value="peroxidase"/>
    <property type="match status" value="1"/>
</dbReference>
<feature type="signal peptide" evidence="8">
    <location>
        <begin position="1"/>
        <end position="21"/>
    </location>
</feature>
<evidence type="ECO:0000313" key="11">
    <source>
        <dbReference type="Proteomes" id="UP000053611"/>
    </source>
</evidence>
<dbReference type="GO" id="GO:0042744">
    <property type="term" value="P:hydrogen peroxide catabolic process"/>
    <property type="evidence" value="ECO:0007669"/>
    <property type="project" value="TreeGrafter"/>
</dbReference>
<evidence type="ECO:0000313" key="10">
    <source>
        <dbReference type="EMBL" id="KLT39651.1"/>
    </source>
</evidence>
<evidence type="ECO:0000256" key="4">
    <source>
        <dbReference type="ARBA" id="ARBA00022617"/>
    </source>
</evidence>
<dbReference type="Gene3D" id="1.10.520.10">
    <property type="match status" value="1"/>
</dbReference>
<evidence type="ECO:0000256" key="7">
    <source>
        <dbReference type="ARBA" id="ARBA00023004"/>
    </source>
</evidence>
<dbReference type="GeneID" id="28985482"/>
<name>A0A0J0XF12_9TREE</name>
<dbReference type="Pfam" id="PF21671">
    <property type="entry name" value="CPL1-like"/>
    <property type="match status" value="1"/>
</dbReference>
<proteinExistence type="inferred from homology"/>
<dbReference type="EMBL" id="KQ087252">
    <property type="protein sequence ID" value="KLT39651.1"/>
    <property type="molecule type" value="Genomic_DNA"/>
</dbReference>
<evidence type="ECO:0000256" key="3">
    <source>
        <dbReference type="ARBA" id="ARBA00022559"/>
    </source>
</evidence>
<dbReference type="STRING" id="879819.A0A0J0XF12"/>
<dbReference type="InterPro" id="IPR010255">
    <property type="entry name" value="Haem_peroxidase_sf"/>
</dbReference>
<evidence type="ECO:0000256" key="5">
    <source>
        <dbReference type="ARBA" id="ARBA00022723"/>
    </source>
</evidence>
<dbReference type="Gene3D" id="1.10.420.10">
    <property type="entry name" value="Peroxidase, domain 2"/>
    <property type="match status" value="1"/>
</dbReference>
<dbReference type="GO" id="GO:0046872">
    <property type="term" value="F:metal ion binding"/>
    <property type="evidence" value="ECO:0007669"/>
    <property type="project" value="UniProtKB-UniRule"/>
</dbReference>
<feature type="domain" description="Plant heme peroxidase family profile" evidence="9">
    <location>
        <begin position="109"/>
        <end position="265"/>
    </location>
</feature>
<sequence length="621" mass="65737">MLVWSALTVLAAAGLVPNSAASDIPKIRRLMVDSRFISIISPCSVGGRNRNNAAEWLRTAFHDAAAYDSATGTGGIDGSIQYEFGFSDNAGVTFPSTIQQYKFFQQEGVTLADLVVLGATVAVGSCGGPIVPFRVGRTDVGAASTEGFLPKADGTTETHLEIFARMGFSQTEAITLVACGHTLGGVHSSVHPELTSEAHASFDGTLANFDNEIAKQHLNKSVLAPLNEPWDPAAPGRSSDARLFNSDNNATIARLATSNDVFVNACGAVFAKMFDTAVPATVSLSGPIEPFPISGTLRLSLRNGVYSTSLGAFRVYDMVGQWSNLQVTYTNRDGSPGDQSRMTLRAPRTHSIGKTIEIQDFAINNIPPATGLGSFVATLTMNDGSVFTATEGEHIIPIDDTVIVDVGAAYTCKYSGEANDNAAGLNVTMVVLGPYNPADQVSVIVRTNSGDKLNIRATYRRERDAYYNFYNVFIPDMNAIDLMTFGAQVIKADGSVHRDTRDGRLFDLVLSGTELTPSDVYYPTSTLSNCVAGAEVPPPGPTPSGTLTRRRAPVDPRKRIANADVSCPSGYTVCNERCINPLTDLEHCGGCAGAGGVDCTAIEGAEDVIACIAGKCVRGDE</sequence>
<dbReference type="PROSITE" id="PS50873">
    <property type="entry name" value="PEROXIDASE_4"/>
    <property type="match status" value="1"/>
</dbReference>
<dbReference type="GO" id="GO:0000302">
    <property type="term" value="P:response to reactive oxygen species"/>
    <property type="evidence" value="ECO:0007669"/>
    <property type="project" value="TreeGrafter"/>
</dbReference>
<dbReference type="EC" id="1.11.1.-" evidence="8"/>
<dbReference type="PRINTS" id="PR00459">
    <property type="entry name" value="ASPEROXIDASE"/>
</dbReference>